<sequence length="38" mass="4515">MHFYGNHHRDKCGKISISDMKYPYLYKVGCLHCENINV</sequence>
<evidence type="ECO:0000313" key="2">
    <source>
        <dbReference type="Proteomes" id="UP000254835"/>
    </source>
</evidence>
<reference evidence="1 2" key="1">
    <citation type="submission" date="2018-06" db="EMBL/GenBank/DDBJ databases">
        <authorList>
            <consortium name="Pathogen Informatics"/>
            <person name="Doyle S."/>
        </authorList>
    </citation>
    <scope>NUCLEOTIDE SEQUENCE [LARGE SCALE GENOMIC DNA]</scope>
    <source>
        <strain evidence="1 2">NCTC11470</strain>
    </source>
</reference>
<dbReference type="AlphaFoldDB" id="A0A380PSA5"/>
<name>A0A380PSA5_YERFR</name>
<dbReference type="EMBL" id="UHJA01000001">
    <property type="protein sequence ID" value="SUP76283.1"/>
    <property type="molecule type" value="Genomic_DNA"/>
</dbReference>
<proteinExistence type="predicted"/>
<protein>
    <submittedName>
        <fullName evidence="1">Uncharacterized protein</fullName>
    </submittedName>
</protein>
<organism evidence="1 2">
    <name type="scientific">Yersinia frederiksenii</name>
    <dbReference type="NCBI Taxonomy" id="29484"/>
    <lineage>
        <taxon>Bacteria</taxon>
        <taxon>Pseudomonadati</taxon>
        <taxon>Pseudomonadota</taxon>
        <taxon>Gammaproteobacteria</taxon>
        <taxon>Enterobacterales</taxon>
        <taxon>Yersiniaceae</taxon>
        <taxon>Yersinia</taxon>
    </lineage>
</organism>
<accession>A0A380PSA5</accession>
<gene>
    <name evidence="1" type="ORF">NCTC11470_01311</name>
</gene>
<evidence type="ECO:0000313" key="1">
    <source>
        <dbReference type="EMBL" id="SUP76283.1"/>
    </source>
</evidence>
<dbReference type="Proteomes" id="UP000254835">
    <property type="component" value="Unassembled WGS sequence"/>
</dbReference>